<name>A0A1H7PZV6_9SPHI</name>
<keyword evidence="2" id="KW-1185">Reference proteome</keyword>
<protein>
    <submittedName>
        <fullName evidence="1">Uncharacterized protein</fullName>
    </submittedName>
</protein>
<dbReference type="Proteomes" id="UP000198916">
    <property type="component" value="Unassembled WGS sequence"/>
</dbReference>
<dbReference type="EMBL" id="FNZR01000005">
    <property type="protein sequence ID" value="SEL41441.1"/>
    <property type="molecule type" value="Genomic_DNA"/>
</dbReference>
<evidence type="ECO:0000313" key="1">
    <source>
        <dbReference type="EMBL" id="SEL41441.1"/>
    </source>
</evidence>
<reference evidence="2" key="1">
    <citation type="submission" date="2016-10" db="EMBL/GenBank/DDBJ databases">
        <authorList>
            <person name="Varghese N."/>
            <person name="Submissions S."/>
        </authorList>
    </citation>
    <scope>NUCLEOTIDE SEQUENCE [LARGE SCALE GENOMIC DNA]</scope>
    <source>
        <strain evidence="2">Jip14</strain>
    </source>
</reference>
<gene>
    <name evidence="1" type="ORF">SAMN05421740_105107</name>
</gene>
<dbReference type="OrthoDB" id="708973at2"/>
<evidence type="ECO:0000313" key="2">
    <source>
        <dbReference type="Proteomes" id="UP000198916"/>
    </source>
</evidence>
<proteinExistence type="predicted"/>
<dbReference type="AlphaFoldDB" id="A0A1H7PZV6"/>
<organism evidence="1 2">
    <name type="scientific">Parapedobacter koreensis</name>
    <dbReference type="NCBI Taxonomy" id="332977"/>
    <lineage>
        <taxon>Bacteria</taxon>
        <taxon>Pseudomonadati</taxon>
        <taxon>Bacteroidota</taxon>
        <taxon>Sphingobacteriia</taxon>
        <taxon>Sphingobacteriales</taxon>
        <taxon>Sphingobacteriaceae</taxon>
        <taxon>Parapedobacter</taxon>
    </lineage>
</organism>
<accession>A0A1H7PZV6</accession>
<sequence length="208" mass="23575">MTNEDKFIAKSKDFRLHFKLTEDDVDTLLAGKKLKYKGLELGTRTVTLELAEAYPLIYGIEYCDFKKDETTFPEFSELPQSTQDYINDRPEGAGDTVGLKGSKNMASYVVRAIKDYPVGYEFLNVEVLKELPSPLNQASSISWKNGLLKGLVKSMNKYKTYEDENGEPKRGIIYKVLNPVTAELLEKAMKNIEKERLEEKKTGGDPVD</sequence>